<comment type="caution">
    <text evidence="1">The sequence shown here is derived from an EMBL/GenBank/DDBJ whole genome shotgun (WGS) entry which is preliminary data.</text>
</comment>
<keyword evidence="2" id="KW-1185">Reference proteome</keyword>
<sequence length="76" mass="8024">MSSGMDDIVSFTRTGRAREKEDPMFGPFIVAASEPAIAHGMLAFQLTGSPLHALLALVGHALSSPQARQEGENDDA</sequence>
<evidence type="ECO:0000313" key="2">
    <source>
        <dbReference type="Proteomes" id="UP000032679"/>
    </source>
</evidence>
<gene>
    <name evidence="1" type="ORF">Tasa_027_005</name>
</gene>
<organism evidence="1 2">
    <name type="scientific">Tanticharoenia sakaeratensis NBRC 103193</name>
    <dbReference type="NCBI Taxonomy" id="1231623"/>
    <lineage>
        <taxon>Bacteria</taxon>
        <taxon>Pseudomonadati</taxon>
        <taxon>Pseudomonadota</taxon>
        <taxon>Alphaproteobacteria</taxon>
        <taxon>Acetobacterales</taxon>
        <taxon>Acetobacteraceae</taxon>
        <taxon>Tanticharoenia</taxon>
    </lineage>
</organism>
<accession>A0A0D6MMG8</accession>
<evidence type="ECO:0000313" key="1">
    <source>
        <dbReference type="EMBL" id="GAN54620.1"/>
    </source>
</evidence>
<dbReference type="STRING" id="1231623.Tasa_027_005"/>
<dbReference type="Proteomes" id="UP000032679">
    <property type="component" value="Unassembled WGS sequence"/>
</dbReference>
<proteinExistence type="predicted"/>
<reference evidence="1 2" key="1">
    <citation type="submission" date="2012-10" db="EMBL/GenBank/DDBJ databases">
        <title>Genome sequencing of Tanticharoenia sakaeratensis NBRC 103193.</title>
        <authorList>
            <person name="Azuma Y."/>
            <person name="Hadano H."/>
            <person name="Hirakawa H."/>
            <person name="Matsushita K."/>
        </authorList>
    </citation>
    <scope>NUCLEOTIDE SEQUENCE [LARGE SCALE GENOMIC DNA]</scope>
    <source>
        <strain evidence="1 2">NBRC 103193</strain>
    </source>
</reference>
<dbReference type="AlphaFoldDB" id="A0A0D6MMG8"/>
<protein>
    <submittedName>
        <fullName evidence="1">Uncharacterized protein</fullName>
    </submittedName>
</protein>
<name>A0A0D6MMG8_9PROT</name>
<dbReference type="EMBL" id="BALE01000027">
    <property type="protein sequence ID" value="GAN54620.1"/>
    <property type="molecule type" value="Genomic_DNA"/>
</dbReference>